<dbReference type="SUPFAM" id="SSF53448">
    <property type="entry name" value="Nucleotide-diphospho-sugar transferases"/>
    <property type="match status" value="1"/>
</dbReference>
<dbReference type="Pfam" id="PF12804">
    <property type="entry name" value="NTP_transf_3"/>
    <property type="match status" value="1"/>
</dbReference>
<dbReference type="InterPro" id="IPR029044">
    <property type="entry name" value="Nucleotide-diphossugar_trans"/>
</dbReference>
<dbReference type="PANTHER" id="PTHR43777">
    <property type="entry name" value="MOLYBDENUM COFACTOR CYTIDYLYLTRANSFERASE"/>
    <property type="match status" value="1"/>
</dbReference>
<dbReference type="Proteomes" id="UP000653797">
    <property type="component" value="Unassembled WGS sequence"/>
</dbReference>
<dbReference type="PANTHER" id="PTHR43777:SF1">
    <property type="entry name" value="MOLYBDENUM COFACTOR CYTIDYLYLTRANSFERASE"/>
    <property type="match status" value="1"/>
</dbReference>
<reference evidence="2" key="1">
    <citation type="submission" date="2020-09" db="EMBL/GenBank/DDBJ databases">
        <authorList>
            <person name="Kim M.K."/>
        </authorList>
    </citation>
    <scope>NUCLEOTIDE SEQUENCE</scope>
    <source>
        <strain evidence="2">BT704</strain>
    </source>
</reference>
<dbReference type="EMBL" id="JACXAA010000001">
    <property type="protein sequence ID" value="MBD2752134.1"/>
    <property type="molecule type" value="Genomic_DNA"/>
</dbReference>
<dbReference type="CDD" id="cd04182">
    <property type="entry name" value="GT_2_like_f"/>
    <property type="match status" value="1"/>
</dbReference>
<name>A0A927AYE1_9BACT</name>
<accession>A0A927AYE1</accession>
<evidence type="ECO:0000313" key="3">
    <source>
        <dbReference type="Proteomes" id="UP000653797"/>
    </source>
</evidence>
<gene>
    <name evidence="2" type="ORF">IC230_04465</name>
</gene>
<evidence type="ECO:0000259" key="1">
    <source>
        <dbReference type="Pfam" id="PF12804"/>
    </source>
</evidence>
<dbReference type="Gene3D" id="3.90.550.10">
    <property type="entry name" value="Spore Coat Polysaccharide Biosynthesis Protein SpsA, Chain A"/>
    <property type="match status" value="1"/>
</dbReference>
<comment type="caution">
    <text evidence="2">The sequence shown here is derived from an EMBL/GenBank/DDBJ whole genome shotgun (WGS) entry which is preliminary data.</text>
</comment>
<dbReference type="RefSeq" id="WP_191037745.1">
    <property type="nucleotide sequence ID" value="NZ_JACXAA010000001.1"/>
</dbReference>
<protein>
    <submittedName>
        <fullName evidence="2">Nucleotidyltransferase family protein</fullName>
    </submittedName>
</protein>
<keyword evidence="3" id="KW-1185">Reference proteome</keyword>
<dbReference type="GO" id="GO:0016779">
    <property type="term" value="F:nucleotidyltransferase activity"/>
    <property type="evidence" value="ECO:0007669"/>
    <property type="project" value="UniProtKB-ARBA"/>
</dbReference>
<feature type="domain" description="MobA-like NTP transferase" evidence="1">
    <location>
        <begin position="6"/>
        <end position="168"/>
    </location>
</feature>
<evidence type="ECO:0000313" key="2">
    <source>
        <dbReference type="EMBL" id="MBD2752134.1"/>
    </source>
</evidence>
<organism evidence="2 3">
    <name type="scientific">Spirosoma validum</name>
    <dbReference type="NCBI Taxonomy" id="2771355"/>
    <lineage>
        <taxon>Bacteria</taxon>
        <taxon>Pseudomonadati</taxon>
        <taxon>Bacteroidota</taxon>
        <taxon>Cytophagia</taxon>
        <taxon>Cytophagales</taxon>
        <taxon>Cytophagaceae</taxon>
        <taxon>Spirosoma</taxon>
    </lineage>
</organism>
<proteinExistence type="predicted"/>
<sequence length="203" mass="22223">MPIATIILAAGSSTRLGGTPKQLLTYQNETLVRRIANTALSLEVGPVIAVLGANENMIRSELADLPIHITVNPDWQEGMASSLRIGLNALSDESVDAFLVVLTDQPYVTSDLLRQLITTQEQTVKGIVACHYGEKDNLGVPALFDIRYKAHFLNLSGDTGARKFIQQYRNDCAEVSFPLANIDLDTWQDVEKWQGARGKELGA</sequence>
<dbReference type="AlphaFoldDB" id="A0A927AYE1"/>
<dbReference type="InterPro" id="IPR025877">
    <property type="entry name" value="MobA-like_NTP_Trfase"/>
</dbReference>